<comment type="caution">
    <text evidence="6">The sequence shown here is derived from an EMBL/GenBank/DDBJ whole genome shotgun (WGS) entry which is preliminary data.</text>
</comment>
<dbReference type="InterPro" id="IPR036116">
    <property type="entry name" value="FN3_sf"/>
</dbReference>
<dbReference type="PROSITE" id="PS50053">
    <property type="entry name" value="UBIQUITIN_2"/>
    <property type="match status" value="1"/>
</dbReference>
<dbReference type="PANTHER" id="PTHR48485:SF4">
    <property type="entry name" value="INTERLEUKIN-12 SUBUNIT BETA"/>
    <property type="match status" value="1"/>
</dbReference>
<evidence type="ECO:0000313" key="7">
    <source>
        <dbReference type="Proteomes" id="UP001434883"/>
    </source>
</evidence>
<dbReference type="Gene3D" id="2.60.40.10">
    <property type="entry name" value="Immunoglobulins"/>
    <property type="match status" value="1"/>
</dbReference>
<evidence type="ECO:0000256" key="2">
    <source>
        <dbReference type="ARBA" id="ARBA00023157"/>
    </source>
</evidence>
<dbReference type="PRINTS" id="PR00348">
    <property type="entry name" value="UBIQUITIN"/>
</dbReference>
<dbReference type="InterPro" id="IPR019482">
    <property type="entry name" value="IL-12_beta_cen-dom"/>
</dbReference>
<dbReference type="InterPro" id="IPR013783">
    <property type="entry name" value="Ig-like_fold"/>
</dbReference>
<evidence type="ECO:0000256" key="3">
    <source>
        <dbReference type="ARBA" id="ARBA00023180"/>
    </source>
</evidence>
<keyword evidence="2" id="KW-1015">Disulfide bond</keyword>
<evidence type="ECO:0000313" key="6">
    <source>
        <dbReference type="EMBL" id="MEQ2197590.1"/>
    </source>
</evidence>
<dbReference type="PANTHER" id="PTHR48485">
    <property type="entry name" value="INTERLEUKIN-12 SUBUNIT BETA-RELATED"/>
    <property type="match status" value="1"/>
</dbReference>
<dbReference type="Gene3D" id="3.10.20.90">
    <property type="entry name" value="Phosphatidylinositol 3-kinase Catalytic Subunit, Chain A, domain 1"/>
    <property type="match status" value="1"/>
</dbReference>
<dbReference type="Proteomes" id="UP001434883">
    <property type="component" value="Unassembled WGS sequence"/>
</dbReference>
<proteinExistence type="predicted"/>
<keyword evidence="1" id="KW-0732">Signal</keyword>
<evidence type="ECO:0000256" key="1">
    <source>
        <dbReference type="ARBA" id="ARBA00022729"/>
    </source>
</evidence>
<dbReference type="InterPro" id="IPR050676">
    <property type="entry name" value="IL-12"/>
</dbReference>
<dbReference type="InterPro" id="IPR029071">
    <property type="entry name" value="Ubiquitin-like_domsf"/>
</dbReference>
<dbReference type="InterPro" id="IPR019956">
    <property type="entry name" value="Ubiquitin_dom"/>
</dbReference>
<evidence type="ECO:0000256" key="4">
    <source>
        <dbReference type="SAM" id="MobiDB-lite"/>
    </source>
</evidence>
<organism evidence="6 7">
    <name type="scientific">Xenoophorus captivus</name>
    <dbReference type="NCBI Taxonomy" id="1517983"/>
    <lineage>
        <taxon>Eukaryota</taxon>
        <taxon>Metazoa</taxon>
        <taxon>Chordata</taxon>
        <taxon>Craniata</taxon>
        <taxon>Vertebrata</taxon>
        <taxon>Euteleostomi</taxon>
        <taxon>Actinopterygii</taxon>
        <taxon>Neopterygii</taxon>
        <taxon>Teleostei</taxon>
        <taxon>Neoteleostei</taxon>
        <taxon>Acanthomorphata</taxon>
        <taxon>Ovalentaria</taxon>
        <taxon>Atherinomorphae</taxon>
        <taxon>Cyprinodontiformes</taxon>
        <taxon>Goodeidae</taxon>
        <taxon>Xenoophorus</taxon>
    </lineage>
</organism>
<dbReference type="EMBL" id="JAHRIN010017869">
    <property type="protein sequence ID" value="MEQ2197590.1"/>
    <property type="molecule type" value="Genomic_DNA"/>
</dbReference>
<feature type="region of interest" description="Disordered" evidence="4">
    <location>
        <begin position="19"/>
        <end position="50"/>
    </location>
</feature>
<name>A0ABV0QP36_9TELE</name>
<dbReference type="SUPFAM" id="SSF49265">
    <property type="entry name" value="Fibronectin type III"/>
    <property type="match status" value="1"/>
</dbReference>
<dbReference type="Pfam" id="PF10420">
    <property type="entry name" value="IL12p40_C"/>
    <property type="match status" value="1"/>
</dbReference>
<feature type="non-terminal residue" evidence="6">
    <location>
        <position position="1"/>
    </location>
</feature>
<dbReference type="SUPFAM" id="SSF54236">
    <property type="entry name" value="Ubiquitin-like"/>
    <property type="match status" value="1"/>
</dbReference>
<keyword evidence="7" id="KW-1185">Reference proteome</keyword>
<accession>A0ABV0QP36</accession>
<sequence>LGNRYQLPVYCLSPPINMIEERSDEPDGSDPDSVTADPSTGSGSDPIAGGECQLRLRLSTGRDLRLAVRSTDTVGMMKRRLQNQEGVPAATQRWFFSGRPLTDRLRLDQLNISKDYVVQVILSQRPPPEPVTPPGHTAEASVPAVVEGVSAQPQEPTPTDKTNPLSNLLSREELTPALQGNQITVLVKEMKAGNYSCHLSSSGEHLNYTLILVQLEPDNRTVILEWNSPEEGHIHCSAVNYKGSFHCTWKKTQHRSHAALLLIKASRYLDEISCVVDADGSGIQCQDVDCPYKEENNPIHLTIYMHSYSRLEAYTKSFYLREIGRSFYRNITVCCHISRMHEGILFALSDCMIMFLTILSDFSYSDLLNFLDFICPFSV</sequence>
<dbReference type="InterPro" id="IPR000626">
    <property type="entry name" value="Ubiquitin-like_dom"/>
</dbReference>
<feature type="domain" description="Ubiquitin-like" evidence="5">
    <location>
        <begin position="52"/>
        <end position="127"/>
    </location>
</feature>
<dbReference type="Pfam" id="PF00240">
    <property type="entry name" value="ubiquitin"/>
    <property type="match status" value="1"/>
</dbReference>
<gene>
    <name evidence="6" type="ORF">XENOCAPTIV_000701</name>
</gene>
<protein>
    <recommendedName>
        <fullName evidence="5">Ubiquitin-like domain-containing protein</fullName>
    </recommendedName>
</protein>
<reference evidence="6 7" key="1">
    <citation type="submission" date="2021-06" db="EMBL/GenBank/DDBJ databases">
        <authorList>
            <person name="Palmer J.M."/>
        </authorList>
    </citation>
    <scope>NUCLEOTIDE SEQUENCE [LARGE SCALE GENOMIC DNA]</scope>
    <source>
        <strain evidence="6 7">XC_2019</strain>
        <tissue evidence="6">Muscle</tissue>
    </source>
</reference>
<keyword evidence="3" id="KW-0325">Glycoprotein</keyword>
<evidence type="ECO:0000259" key="5">
    <source>
        <dbReference type="PROSITE" id="PS50053"/>
    </source>
</evidence>